<protein>
    <submittedName>
        <fullName evidence="2">Uncharacterized protein</fullName>
    </submittedName>
</protein>
<dbReference type="Proteomes" id="UP000299102">
    <property type="component" value="Unassembled WGS sequence"/>
</dbReference>
<evidence type="ECO:0000313" key="2">
    <source>
        <dbReference type="EMBL" id="GBP43447.1"/>
    </source>
</evidence>
<organism evidence="2 3">
    <name type="scientific">Eumeta variegata</name>
    <name type="common">Bagworm moth</name>
    <name type="synonym">Eumeta japonica</name>
    <dbReference type="NCBI Taxonomy" id="151549"/>
    <lineage>
        <taxon>Eukaryota</taxon>
        <taxon>Metazoa</taxon>
        <taxon>Ecdysozoa</taxon>
        <taxon>Arthropoda</taxon>
        <taxon>Hexapoda</taxon>
        <taxon>Insecta</taxon>
        <taxon>Pterygota</taxon>
        <taxon>Neoptera</taxon>
        <taxon>Endopterygota</taxon>
        <taxon>Lepidoptera</taxon>
        <taxon>Glossata</taxon>
        <taxon>Ditrysia</taxon>
        <taxon>Tineoidea</taxon>
        <taxon>Psychidae</taxon>
        <taxon>Oiketicinae</taxon>
        <taxon>Eumeta</taxon>
    </lineage>
</organism>
<accession>A0A4C1W033</accession>
<evidence type="ECO:0000313" key="3">
    <source>
        <dbReference type="Proteomes" id="UP000299102"/>
    </source>
</evidence>
<reference evidence="2 3" key="1">
    <citation type="journal article" date="2019" name="Commun. Biol.">
        <title>The bagworm genome reveals a unique fibroin gene that provides high tensile strength.</title>
        <authorList>
            <person name="Kono N."/>
            <person name="Nakamura H."/>
            <person name="Ohtoshi R."/>
            <person name="Tomita M."/>
            <person name="Numata K."/>
            <person name="Arakawa K."/>
        </authorList>
    </citation>
    <scope>NUCLEOTIDE SEQUENCE [LARGE SCALE GENOMIC DNA]</scope>
</reference>
<feature type="region of interest" description="Disordered" evidence="1">
    <location>
        <begin position="24"/>
        <end position="64"/>
    </location>
</feature>
<gene>
    <name evidence="2" type="ORF">EVAR_16021_1</name>
</gene>
<evidence type="ECO:0000256" key="1">
    <source>
        <dbReference type="SAM" id="MobiDB-lite"/>
    </source>
</evidence>
<dbReference type="EMBL" id="BGZK01000436">
    <property type="protein sequence ID" value="GBP43447.1"/>
    <property type="molecule type" value="Genomic_DNA"/>
</dbReference>
<sequence length="109" mass="11987">MRAQSGGKPANVLQLRSSGSFRTLRRVTLKARAPDRGGGRPRPPANQNSKPRRAGSVSRITIKGRLRDRDTNSVVYKELYSGGAIGVIRALRLGSHLDTLNFRPFVPHN</sequence>
<keyword evidence="3" id="KW-1185">Reference proteome</keyword>
<name>A0A4C1W033_EUMVA</name>
<comment type="caution">
    <text evidence="2">The sequence shown here is derived from an EMBL/GenBank/DDBJ whole genome shotgun (WGS) entry which is preliminary data.</text>
</comment>
<dbReference type="AlphaFoldDB" id="A0A4C1W033"/>
<proteinExistence type="predicted"/>